<comment type="caution">
    <text evidence="1">The sequence shown here is derived from an EMBL/GenBank/DDBJ whole genome shotgun (WGS) entry which is preliminary data.</text>
</comment>
<dbReference type="InterPro" id="IPR011989">
    <property type="entry name" value="ARM-like"/>
</dbReference>
<dbReference type="EMBL" id="JAHRIO010063517">
    <property type="protein sequence ID" value="MEQ2179645.1"/>
    <property type="molecule type" value="Genomic_DNA"/>
</dbReference>
<sequence>MVAFVDPSHFLSDLYPPFSSLCSDPEVSVRRSVAASFHQIEMTDELISSFVMYCGRSYWNRLRFLDVCEIATEIFSRKYFNKHFLIPALELVHDPVANVR</sequence>
<gene>
    <name evidence="1" type="ORF">GOODEAATRI_027297</name>
</gene>
<reference evidence="1 2" key="1">
    <citation type="submission" date="2021-06" db="EMBL/GenBank/DDBJ databases">
        <authorList>
            <person name="Palmer J.M."/>
        </authorList>
    </citation>
    <scope>NUCLEOTIDE SEQUENCE [LARGE SCALE GENOMIC DNA]</scope>
    <source>
        <strain evidence="1 2">GA_2019</strain>
        <tissue evidence="1">Muscle</tissue>
    </source>
</reference>
<dbReference type="InterPro" id="IPR016024">
    <property type="entry name" value="ARM-type_fold"/>
</dbReference>
<proteinExistence type="predicted"/>
<protein>
    <submittedName>
        <fullName evidence="1">Uncharacterized protein</fullName>
    </submittedName>
</protein>
<name>A0ABV0P893_9TELE</name>
<dbReference type="InterPro" id="IPR039918">
    <property type="entry name" value="PPP4R4"/>
</dbReference>
<dbReference type="SUPFAM" id="SSF48371">
    <property type="entry name" value="ARM repeat"/>
    <property type="match status" value="1"/>
</dbReference>
<dbReference type="PANTHER" id="PTHR21467">
    <property type="entry name" value="PROTEIN PHOSPHATASE 4 REGULATORY SUBUNIT 4 PPP4R4"/>
    <property type="match status" value="1"/>
</dbReference>
<accession>A0ABV0P893</accession>
<dbReference type="PANTHER" id="PTHR21467:SF0">
    <property type="entry name" value="SERINE_THREONINE-PROTEIN PHOSPHATASE 4 REGULATORY SUBUNIT 4"/>
    <property type="match status" value="1"/>
</dbReference>
<keyword evidence="2" id="KW-1185">Reference proteome</keyword>
<evidence type="ECO:0000313" key="1">
    <source>
        <dbReference type="EMBL" id="MEQ2179645.1"/>
    </source>
</evidence>
<evidence type="ECO:0000313" key="2">
    <source>
        <dbReference type="Proteomes" id="UP001476798"/>
    </source>
</evidence>
<dbReference type="Proteomes" id="UP001476798">
    <property type="component" value="Unassembled WGS sequence"/>
</dbReference>
<organism evidence="1 2">
    <name type="scientific">Goodea atripinnis</name>
    <dbReference type="NCBI Taxonomy" id="208336"/>
    <lineage>
        <taxon>Eukaryota</taxon>
        <taxon>Metazoa</taxon>
        <taxon>Chordata</taxon>
        <taxon>Craniata</taxon>
        <taxon>Vertebrata</taxon>
        <taxon>Euteleostomi</taxon>
        <taxon>Actinopterygii</taxon>
        <taxon>Neopterygii</taxon>
        <taxon>Teleostei</taxon>
        <taxon>Neoteleostei</taxon>
        <taxon>Acanthomorphata</taxon>
        <taxon>Ovalentaria</taxon>
        <taxon>Atherinomorphae</taxon>
        <taxon>Cyprinodontiformes</taxon>
        <taxon>Goodeidae</taxon>
        <taxon>Goodea</taxon>
    </lineage>
</organism>
<dbReference type="Gene3D" id="1.25.10.10">
    <property type="entry name" value="Leucine-rich Repeat Variant"/>
    <property type="match status" value="1"/>
</dbReference>